<feature type="transmembrane region" description="Helical" evidence="1">
    <location>
        <begin position="307"/>
        <end position="325"/>
    </location>
</feature>
<dbReference type="InterPro" id="IPR002035">
    <property type="entry name" value="VWF_A"/>
</dbReference>
<dbReference type="AlphaFoldDB" id="K2GXB0"/>
<dbReference type="EMBL" id="AMFJ01000385">
    <property type="protein sequence ID" value="EKE28010.1"/>
    <property type="molecule type" value="Genomic_DNA"/>
</dbReference>
<keyword evidence="1" id="KW-1133">Transmembrane helix</keyword>
<organism evidence="3">
    <name type="scientific">uncultured bacterium</name>
    <name type="common">gcode 4</name>
    <dbReference type="NCBI Taxonomy" id="1234023"/>
    <lineage>
        <taxon>Bacteria</taxon>
        <taxon>environmental samples</taxon>
    </lineage>
</organism>
<gene>
    <name evidence="3" type="ORF">ACD_3C00111G0027</name>
</gene>
<keyword evidence="1" id="KW-0812">Transmembrane</keyword>
<dbReference type="InterPro" id="IPR036465">
    <property type="entry name" value="vWFA_dom_sf"/>
</dbReference>
<evidence type="ECO:0000313" key="3">
    <source>
        <dbReference type="EMBL" id="EKE28010.1"/>
    </source>
</evidence>
<protein>
    <submittedName>
        <fullName evidence="3">von Willebrand factor type A protein</fullName>
    </submittedName>
</protein>
<evidence type="ECO:0000259" key="2">
    <source>
        <dbReference type="Pfam" id="PF13519"/>
    </source>
</evidence>
<comment type="caution">
    <text evidence="3">The sequence shown here is derived from an EMBL/GenBank/DDBJ whole genome shotgun (WGS) entry which is preliminary data.</text>
</comment>
<feature type="transmembrane region" description="Helical" evidence="1">
    <location>
        <begin position="6"/>
        <end position="30"/>
    </location>
</feature>
<dbReference type="Gene3D" id="3.40.50.410">
    <property type="entry name" value="von Willebrand factor, type A domain"/>
    <property type="match status" value="1"/>
</dbReference>
<accession>K2GXB0</accession>
<evidence type="ECO:0000256" key="1">
    <source>
        <dbReference type="SAM" id="Phobius"/>
    </source>
</evidence>
<feature type="domain" description="VWFA" evidence="2">
    <location>
        <begin position="87"/>
        <end position="189"/>
    </location>
</feature>
<dbReference type="Pfam" id="PF13519">
    <property type="entry name" value="VWA_2"/>
    <property type="match status" value="1"/>
</dbReference>
<name>K2GXB0_9BACT</name>
<sequence length="334" mass="40541">MEFLRLTPTYILLFIIFWSLSLWFFWRFLDWQYSMKRFSKSFNYRFAKQSFVFRNISFVIWSILLLIALLWPLWQIWNQSKWASSNVIFLVDLSKSMDAIDAKHDDLNISRLDKAKMLISDFVAKHKENTYALVWFAWDSIIISPFTWDTDQFLTYVSWLNSNIIPLGWSDLNKALNFSLSLIWSDRNWNVLLFSNWPEDLTENADTDSITKKYSKIEYKIFSIWVWTQKWSYIPAGVNFLGNPTFKLYNWEKVITKQNSDELIKIANSFDWKYMNWTESSDIENINSDLLSIKTWLKEIERKSNDIWYYFILGAFMFFVLWYFTPYKKRLWKK</sequence>
<keyword evidence="1" id="KW-0472">Membrane</keyword>
<dbReference type="SUPFAM" id="SSF53300">
    <property type="entry name" value="vWA-like"/>
    <property type="match status" value="1"/>
</dbReference>
<proteinExistence type="predicted"/>
<feature type="transmembrane region" description="Helical" evidence="1">
    <location>
        <begin position="51"/>
        <end position="74"/>
    </location>
</feature>
<reference evidence="3" key="1">
    <citation type="journal article" date="2012" name="Science">
        <title>Fermentation, hydrogen, and sulfur metabolism in multiple uncultivated bacterial phyla.</title>
        <authorList>
            <person name="Wrighton K.C."/>
            <person name="Thomas B.C."/>
            <person name="Sharon I."/>
            <person name="Miller C.S."/>
            <person name="Castelle C.J."/>
            <person name="VerBerkmoes N.C."/>
            <person name="Wilkins M.J."/>
            <person name="Hettich R.L."/>
            <person name="Lipton M.S."/>
            <person name="Williams K.H."/>
            <person name="Long P.E."/>
            <person name="Banfield J.F."/>
        </authorList>
    </citation>
    <scope>NUCLEOTIDE SEQUENCE [LARGE SCALE GENOMIC DNA]</scope>
</reference>